<reference evidence="1" key="1">
    <citation type="submission" date="2020-03" db="EMBL/GenBank/DDBJ databases">
        <title>Draft sequencing of Paenibacilllus sp. S3N08.</title>
        <authorList>
            <person name="Kim D.-U."/>
        </authorList>
    </citation>
    <scope>NUCLEOTIDE SEQUENCE</scope>
    <source>
        <strain evidence="1">S3N08</strain>
    </source>
</reference>
<proteinExistence type="predicted"/>
<name>A0ABX0JG66_9BACL</name>
<accession>A0ABX0JG66</accession>
<keyword evidence="2" id="KW-1185">Reference proteome</keyword>
<dbReference type="Proteomes" id="UP001165962">
    <property type="component" value="Unassembled WGS sequence"/>
</dbReference>
<gene>
    <name evidence="1" type="ORF">G9U52_34070</name>
</gene>
<organism evidence="1 2">
    <name type="scientific">Paenibacillus agricola</name>
    <dbReference type="NCBI Taxonomy" id="2716264"/>
    <lineage>
        <taxon>Bacteria</taxon>
        <taxon>Bacillati</taxon>
        <taxon>Bacillota</taxon>
        <taxon>Bacilli</taxon>
        <taxon>Bacillales</taxon>
        <taxon>Paenibacillaceae</taxon>
        <taxon>Paenibacillus</taxon>
    </lineage>
</organism>
<dbReference type="EMBL" id="JAAOIW010000022">
    <property type="protein sequence ID" value="NHN34776.1"/>
    <property type="molecule type" value="Genomic_DNA"/>
</dbReference>
<sequence length="101" mass="12129">MKTVEEKLIDVEQRLKHEQSRRMFERYQTVRLHLLGQDNAQIAVNIGRKESAVDTYLRHYLKRIKGHLESKGYNEYELGFRDKNYLTHEYSFENFKASFSG</sequence>
<protein>
    <submittedName>
        <fullName evidence="1">Uncharacterized protein</fullName>
    </submittedName>
</protein>
<evidence type="ECO:0000313" key="1">
    <source>
        <dbReference type="EMBL" id="NHN34776.1"/>
    </source>
</evidence>
<evidence type="ECO:0000313" key="2">
    <source>
        <dbReference type="Proteomes" id="UP001165962"/>
    </source>
</evidence>
<comment type="caution">
    <text evidence="1">The sequence shown here is derived from an EMBL/GenBank/DDBJ whole genome shotgun (WGS) entry which is preliminary data.</text>
</comment>